<protein>
    <submittedName>
        <fullName evidence="1">Uncharacterized protein</fullName>
    </submittedName>
</protein>
<sequence>MKKLSIAPKYDCIDMTDLATLVHEQIDWLSTGLADIRKEILSVKAELTNRDSNNQYKFSILEKKAEIFEYLAEDFKNIFDKEIAKYTAEIEEDSEGQA</sequence>
<keyword evidence="2" id="KW-1185">Reference proteome</keyword>
<accession>A0A217ECF9</accession>
<dbReference type="RefSeq" id="WP_088822154.1">
    <property type="nucleotide sequence ID" value="NZ_FZLN01000001.1"/>
</dbReference>
<gene>
    <name evidence="1" type="ORF">SAMN05444584_0050</name>
</gene>
<reference evidence="2" key="1">
    <citation type="submission" date="2017-06" db="EMBL/GenBank/DDBJ databases">
        <authorList>
            <person name="Varghese N."/>
            <person name="Submissions S."/>
        </authorList>
    </citation>
    <scope>NUCLEOTIDE SEQUENCE [LARGE SCALE GENOMIC DNA]</scope>
    <source>
        <strain evidence="2">ANC 5114</strain>
    </source>
</reference>
<dbReference type="AlphaFoldDB" id="A0A217ECF9"/>
<proteinExistence type="predicted"/>
<organism evidence="1 2">
    <name type="scientific">Acinetobacter apis</name>
    <dbReference type="NCBI Taxonomy" id="1229165"/>
    <lineage>
        <taxon>Bacteria</taxon>
        <taxon>Pseudomonadati</taxon>
        <taxon>Pseudomonadota</taxon>
        <taxon>Gammaproteobacteria</taxon>
        <taxon>Moraxellales</taxon>
        <taxon>Moraxellaceae</taxon>
        <taxon>Acinetobacter</taxon>
    </lineage>
</organism>
<evidence type="ECO:0000313" key="2">
    <source>
        <dbReference type="Proteomes" id="UP000243463"/>
    </source>
</evidence>
<dbReference type="OrthoDB" id="6689830at2"/>
<evidence type="ECO:0000313" key="1">
    <source>
        <dbReference type="EMBL" id="SNQ28141.1"/>
    </source>
</evidence>
<dbReference type="EMBL" id="FZLN01000001">
    <property type="protein sequence ID" value="SNQ28141.1"/>
    <property type="molecule type" value="Genomic_DNA"/>
</dbReference>
<dbReference type="Proteomes" id="UP000243463">
    <property type="component" value="Unassembled WGS sequence"/>
</dbReference>
<name>A0A217ECF9_9GAMM</name>